<dbReference type="InterPro" id="IPR014752">
    <property type="entry name" value="Arrestin-like_C"/>
</dbReference>
<feature type="domain" description="Arrestin C-terminal-like" evidence="2">
    <location>
        <begin position="241"/>
        <end position="476"/>
    </location>
</feature>
<dbReference type="Proteomes" id="UP000717328">
    <property type="component" value="Unassembled WGS sequence"/>
</dbReference>
<dbReference type="PANTHER" id="PTHR11188">
    <property type="entry name" value="ARRESTIN DOMAIN CONTAINING PROTEIN"/>
    <property type="match status" value="1"/>
</dbReference>
<accession>A0A9P7FZ65</accession>
<feature type="compositionally biased region" description="Low complexity" evidence="1">
    <location>
        <begin position="799"/>
        <end position="812"/>
    </location>
</feature>
<protein>
    <recommendedName>
        <fullName evidence="2">Arrestin C-terminal-like domain-containing protein</fullName>
    </recommendedName>
</protein>
<name>A0A9P7FZ65_9AGAR</name>
<feature type="region of interest" description="Disordered" evidence="1">
    <location>
        <begin position="792"/>
        <end position="812"/>
    </location>
</feature>
<dbReference type="InterPro" id="IPR050357">
    <property type="entry name" value="Arrestin_domain-protein"/>
</dbReference>
<evidence type="ECO:0000313" key="3">
    <source>
        <dbReference type="EMBL" id="KAG5639033.1"/>
    </source>
</evidence>
<feature type="compositionally biased region" description="Polar residues" evidence="1">
    <location>
        <begin position="367"/>
        <end position="387"/>
    </location>
</feature>
<dbReference type="InterPro" id="IPR014756">
    <property type="entry name" value="Ig_E-set"/>
</dbReference>
<evidence type="ECO:0000256" key="1">
    <source>
        <dbReference type="SAM" id="MobiDB-lite"/>
    </source>
</evidence>
<dbReference type="AlphaFoldDB" id="A0A9P7FZ65"/>
<feature type="region of interest" description="Disordered" evidence="1">
    <location>
        <begin position="10"/>
        <end position="30"/>
    </location>
</feature>
<feature type="compositionally biased region" description="Pro residues" evidence="1">
    <location>
        <begin position="336"/>
        <end position="348"/>
    </location>
</feature>
<keyword evidence="4" id="KW-1185">Reference proteome</keyword>
<reference evidence="3" key="1">
    <citation type="submission" date="2021-02" db="EMBL/GenBank/DDBJ databases">
        <authorList>
            <person name="Nieuwenhuis M."/>
            <person name="Van De Peppel L.J.J."/>
        </authorList>
    </citation>
    <scope>NUCLEOTIDE SEQUENCE</scope>
    <source>
        <strain evidence="3">D49</strain>
    </source>
</reference>
<dbReference type="Gene3D" id="2.60.40.640">
    <property type="match status" value="1"/>
</dbReference>
<sequence length="812" mass="88921">MHLMAFVLSRTSSTGHPREAPQIGVDSAPLPHASTSTGISHLDHHDMTKEKEHKPRVEILLDSPYLFLKGVGVDVEPTRLSGHVALYLNEATPIKEITLQFRGKARLPIPTSEAYVPYLLRCVDLWLTRVPFRISINPAPLSYIVCTYDWSFLEGKSTSHTLKAGRHLFPFQLRIGGSLPSTISSPAFGGAAVSYKLRAHVVRSGFAFNQTYHAGLPIHIIRSFAPEAMEYQQSLEIENTWPEKLMYSVMVPHKAWAAGDKLTGLVKFSPISKGVCVLEVTTSIYEQTKVYARSGTQEQSRLVATTKHEIINGRAVEVENRRPEHRRSHSSAQTRPPSPLSPASPPPGFANVNPPRASSSSSLSSLGRQSFSANTPVHASAPSTPRRPSTEAPVASSSAGSSGGPFVAEPDVEITENADVETYLSIYVPLTVTPSHSLEPIIVTHRIRWSILILNLDGHTSELRCSLPLHILDYRLLNESRVHSAATRRLLIGEAEVPPVEEEDVQLPSYNQHIRDRVANMFLPDSATLRVTNPWIWQGASPVHAPDAPPTAWPITSSGQSTPLEAHLLTHLPHQPDPTSSTPLEWVNSELLLSLSDHAPPRLRAHSPTRPADSPPSSGPISRTHSRTNSRSRPDSRGLSRFSSRATSVERDRQHPIAQIHVGGAHETYVHSGHASRNMHSLFAATMKPFSSFSPYWMSRTSSALPSPAEMEREREVATRPNQVHTISVPDRVTGTELLHRAFTEVPDYAVASRGFIGGVPPLSSMQGLPSYEETVRTSSDGDLSARFSALSVDDRTRAASSPAPRSASPIT</sequence>
<feature type="region of interest" description="Disordered" evidence="1">
    <location>
        <begin position="600"/>
        <end position="657"/>
    </location>
</feature>
<comment type="caution">
    <text evidence="3">The sequence shown here is derived from an EMBL/GenBank/DDBJ whole genome shotgun (WGS) entry which is preliminary data.</text>
</comment>
<dbReference type="GO" id="GO:0030674">
    <property type="term" value="F:protein-macromolecule adaptor activity"/>
    <property type="evidence" value="ECO:0007669"/>
    <property type="project" value="TreeGrafter"/>
</dbReference>
<dbReference type="GO" id="GO:0005886">
    <property type="term" value="C:plasma membrane"/>
    <property type="evidence" value="ECO:0007669"/>
    <property type="project" value="TreeGrafter"/>
</dbReference>
<dbReference type="PANTHER" id="PTHR11188:SF17">
    <property type="entry name" value="FI21816P1"/>
    <property type="match status" value="1"/>
</dbReference>
<organism evidence="3 4">
    <name type="scientific">Sphagnurus paluster</name>
    <dbReference type="NCBI Taxonomy" id="117069"/>
    <lineage>
        <taxon>Eukaryota</taxon>
        <taxon>Fungi</taxon>
        <taxon>Dikarya</taxon>
        <taxon>Basidiomycota</taxon>
        <taxon>Agaricomycotina</taxon>
        <taxon>Agaricomycetes</taxon>
        <taxon>Agaricomycetidae</taxon>
        <taxon>Agaricales</taxon>
        <taxon>Tricholomatineae</taxon>
        <taxon>Lyophyllaceae</taxon>
        <taxon>Sphagnurus</taxon>
    </lineage>
</organism>
<dbReference type="OrthoDB" id="2333384at2759"/>
<proteinExistence type="predicted"/>
<evidence type="ECO:0000313" key="4">
    <source>
        <dbReference type="Proteomes" id="UP000717328"/>
    </source>
</evidence>
<dbReference type="GO" id="GO:0070086">
    <property type="term" value="P:ubiquitin-dependent endocytosis"/>
    <property type="evidence" value="ECO:0007669"/>
    <property type="project" value="TreeGrafter"/>
</dbReference>
<dbReference type="EMBL" id="JABCKI010005734">
    <property type="protein sequence ID" value="KAG5639033.1"/>
    <property type="molecule type" value="Genomic_DNA"/>
</dbReference>
<dbReference type="SMART" id="SM01017">
    <property type="entry name" value="Arrestin_C"/>
    <property type="match status" value="1"/>
</dbReference>
<dbReference type="SUPFAM" id="SSF81296">
    <property type="entry name" value="E set domains"/>
    <property type="match status" value="1"/>
</dbReference>
<gene>
    <name evidence="3" type="ORF">H0H81_007646</name>
</gene>
<feature type="compositionally biased region" description="Basic and acidic residues" evidence="1">
    <location>
        <begin position="313"/>
        <end position="322"/>
    </location>
</feature>
<reference evidence="3" key="2">
    <citation type="submission" date="2021-10" db="EMBL/GenBank/DDBJ databases">
        <title>Phylogenomics reveals ancestral predisposition of the termite-cultivated fungus Termitomyces towards a domesticated lifestyle.</title>
        <authorList>
            <person name="Auxier B."/>
            <person name="Grum-Grzhimaylo A."/>
            <person name="Cardenas M.E."/>
            <person name="Lodge J.D."/>
            <person name="Laessoe T."/>
            <person name="Pedersen O."/>
            <person name="Smith M.E."/>
            <person name="Kuyper T.W."/>
            <person name="Franco-Molano E.A."/>
            <person name="Baroni T.J."/>
            <person name="Aanen D.K."/>
        </authorList>
    </citation>
    <scope>NUCLEOTIDE SEQUENCE</scope>
    <source>
        <strain evidence="3">D49</strain>
    </source>
</reference>
<evidence type="ECO:0000259" key="2">
    <source>
        <dbReference type="SMART" id="SM01017"/>
    </source>
</evidence>
<dbReference type="GO" id="GO:0005829">
    <property type="term" value="C:cytosol"/>
    <property type="evidence" value="ECO:0007669"/>
    <property type="project" value="TreeGrafter"/>
</dbReference>
<dbReference type="InterPro" id="IPR011022">
    <property type="entry name" value="Arrestin_C-like"/>
</dbReference>
<dbReference type="GO" id="GO:0031625">
    <property type="term" value="F:ubiquitin protein ligase binding"/>
    <property type="evidence" value="ECO:0007669"/>
    <property type="project" value="TreeGrafter"/>
</dbReference>
<feature type="region of interest" description="Disordered" evidence="1">
    <location>
        <begin position="313"/>
        <end position="409"/>
    </location>
</feature>